<reference evidence="1 2" key="1">
    <citation type="journal article" date="2020" name="Microbiol. Res.">
        <title>Flavobacterium pokkalii sp. nov., a novel plant growth promoting native rhizobacteria isolated from pokkali rice grown in coastal saline affected agricultural regions of southern India, Kerala.</title>
        <authorList>
            <person name="Menon R.R."/>
            <person name="Kumari S."/>
            <person name="Viver T."/>
            <person name="Rameshkumar N."/>
        </authorList>
    </citation>
    <scope>NUCLEOTIDE SEQUENCE [LARGE SCALE GENOMIC DNA]</scope>
    <source>
        <strain evidence="1 2">L1I52</strain>
    </source>
</reference>
<gene>
    <name evidence="1" type="ORF">B6A10_06385</name>
</gene>
<dbReference type="Proteomes" id="UP000661715">
    <property type="component" value="Unassembled WGS sequence"/>
</dbReference>
<keyword evidence="2" id="KW-1185">Reference proteome</keyword>
<organism evidence="1 2">
    <name type="scientific">Flavobacterium pokkalii</name>
    <dbReference type="NCBI Taxonomy" id="1940408"/>
    <lineage>
        <taxon>Bacteria</taxon>
        <taxon>Pseudomonadati</taxon>
        <taxon>Bacteroidota</taxon>
        <taxon>Flavobacteriia</taxon>
        <taxon>Flavobacteriales</taxon>
        <taxon>Flavobacteriaceae</taxon>
        <taxon>Flavobacterium</taxon>
    </lineage>
</organism>
<accession>A0ABR7UPH9</accession>
<comment type="caution">
    <text evidence="1">The sequence shown here is derived from an EMBL/GenBank/DDBJ whole genome shotgun (WGS) entry which is preliminary data.</text>
</comment>
<evidence type="ECO:0000313" key="2">
    <source>
        <dbReference type="Proteomes" id="UP000661715"/>
    </source>
</evidence>
<evidence type="ECO:0000313" key="1">
    <source>
        <dbReference type="EMBL" id="MBD0724802.1"/>
    </source>
</evidence>
<protein>
    <submittedName>
        <fullName evidence="1">Uncharacterized protein</fullName>
    </submittedName>
</protein>
<sequence length="195" mass="23059">MGINMSNINNKLSEQVTIKLLDQEDWKIVKEISVVSTNQFGVEITIGVIIYDRQITNDYKLNDDPEPNQIKRLLDYPKQELFTNDELDELILNAVKSKFPKSFIRSHQVLWDSDKKRYDYLLKRPSEKAFLEIRPNFSSIDIYSLNGKTFPVFNKEINIYQDFTLESIKSHFFTANCDFEKRENLISQLYKIVFK</sequence>
<proteinExistence type="predicted"/>
<name>A0ABR7UPH9_9FLAO</name>
<dbReference type="EMBL" id="NASZ01000006">
    <property type="protein sequence ID" value="MBD0724802.1"/>
    <property type="molecule type" value="Genomic_DNA"/>
</dbReference>